<protein>
    <submittedName>
        <fullName evidence="2">Uncharacterized protein</fullName>
    </submittedName>
</protein>
<evidence type="ECO:0000313" key="3">
    <source>
        <dbReference type="Proteomes" id="UP001362999"/>
    </source>
</evidence>
<dbReference type="Proteomes" id="UP001362999">
    <property type="component" value="Unassembled WGS sequence"/>
</dbReference>
<dbReference type="EMBL" id="JAWWNJ010000004">
    <property type="protein sequence ID" value="KAK7058195.1"/>
    <property type="molecule type" value="Genomic_DNA"/>
</dbReference>
<evidence type="ECO:0000256" key="1">
    <source>
        <dbReference type="SAM" id="MobiDB-lite"/>
    </source>
</evidence>
<organism evidence="2 3">
    <name type="scientific">Favolaschia claudopus</name>
    <dbReference type="NCBI Taxonomy" id="2862362"/>
    <lineage>
        <taxon>Eukaryota</taxon>
        <taxon>Fungi</taxon>
        <taxon>Dikarya</taxon>
        <taxon>Basidiomycota</taxon>
        <taxon>Agaricomycotina</taxon>
        <taxon>Agaricomycetes</taxon>
        <taxon>Agaricomycetidae</taxon>
        <taxon>Agaricales</taxon>
        <taxon>Marasmiineae</taxon>
        <taxon>Mycenaceae</taxon>
        <taxon>Favolaschia</taxon>
    </lineage>
</organism>
<proteinExistence type="predicted"/>
<gene>
    <name evidence="2" type="ORF">R3P38DRAFT_2760312</name>
</gene>
<dbReference type="AlphaFoldDB" id="A0AAW0E6K2"/>
<accession>A0AAW0E6K2</accession>
<keyword evidence="3" id="KW-1185">Reference proteome</keyword>
<evidence type="ECO:0000313" key="2">
    <source>
        <dbReference type="EMBL" id="KAK7058195.1"/>
    </source>
</evidence>
<sequence length="123" mass="13478">MSDSELYINHGTKRLPDLRRVHSPQQSREHPSSTVYGMVESASTGTVSEEIGLGAGLINVGGDLADADERRVKVNPWERYNGAGASHSSLFELMIATDSSVAQISRPRACEMQIRNQRHGKSK</sequence>
<feature type="region of interest" description="Disordered" evidence="1">
    <location>
        <begin position="1"/>
        <end position="34"/>
    </location>
</feature>
<comment type="caution">
    <text evidence="2">The sequence shown here is derived from an EMBL/GenBank/DDBJ whole genome shotgun (WGS) entry which is preliminary data.</text>
</comment>
<name>A0AAW0E6K2_9AGAR</name>
<reference evidence="2 3" key="1">
    <citation type="journal article" date="2024" name="J Genomics">
        <title>Draft genome sequencing and assembly of Favolaschia claudopus CIRM-BRFM 2984 isolated from oak limbs.</title>
        <authorList>
            <person name="Navarro D."/>
            <person name="Drula E."/>
            <person name="Chaduli D."/>
            <person name="Cazenave R."/>
            <person name="Ahrendt S."/>
            <person name="Wang J."/>
            <person name="Lipzen A."/>
            <person name="Daum C."/>
            <person name="Barry K."/>
            <person name="Grigoriev I.V."/>
            <person name="Favel A."/>
            <person name="Rosso M.N."/>
            <person name="Martin F."/>
        </authorList>
    </citation>
    <scope>NUCLEOTIDE SEQUENCE [LARGE SCALE GENOMIC DNA]</scope>
    <source>
        <strain evidence="2 3">CIRM-BRFM 2984</strain>
    </source>
</reference>